<evidence type="ECO:0000259" key="5">
    <source>
        <dbReference type="PROSITE" id="PS50081"/>
    </source>
</evidence>
<reference evidence="8 9" key="1">
    <citation type="journal article" date="1999" name="Nature">
        <title>Sequence and analysis of chromosome 2 of the plant Arabidopsis thaliana.</title>
        <authorList>
            <person name="Lin X."/>
            <person name="Kaul S."/>
            <person name="Rounsley S."/>
            <person name="Shea T.P."/>
            <person name="Benito M.I."/>
            <person name="Town C.D."/>
            <person name="Fujii C.Y."/>
            <person name="Mason T."/>
            <person name="Bowman C.L."/>
            <person name="Barnstead M."/>
            <person name="Feldblyum T.V."/>
            <person name="Buell C.R."/>
            <person name="Ketchum K.A."/>
            <person name="Lee J."/>
            <person name="Ronning C.M."/>
            <person name="Koo H.L."/>
            <person name="Moffat K.S."/>
            <person name="Cronin L.A."/>
            <person name="Shen M."/>
            <person name="Pai G."/>
            <person name="Van Aken S."/>
            <person name="Umayam L."/>
            <person name="Tallon L.J."/>
            <person name="Gill J.E."/>
            <person name="Adams M.D."/>
            <person name="Carrera A.J."/>
            <person name="Creasy T.H."/>
            <person name="Goodman H.M."/>
            <person name="Somerville C.R."/>
            <person name="Copenhaver G.P."/>
            <person name="Preuss D."/>
            <person name="Nierman W.C."/>
            <person name="White O."/>
            <person name="Eisen J.A."/>
            <person name="Salzberg S.L."/>
            <person name="Fraser C.M."/>
            <person name="Venter J.C."/>
        </authorList>
    </citation>
    <scope>NUCLEOTIDE SEQUENCE [LARGE SCALE GENOMIC DNA]</scope>
    <source>
        <strain evidence="9">cv. Columbia</strain>
    </source>
</reference>
<evidence type="ECO:0000256" key="4">
    <source>
        <dbReference type="ARBA" id="ARBA00022833"/>
    </source>
</evidence>
<dbReference type="PROSITE" id="PS50081">
    <property type="entry name" value="ZF_DAG_PE_2"/>
    <property type="match status" value="1"/>
</dbReference>
<evidence type="ECO:0007829" key="10">
    <source>
        <dbReference type="PeptideAtlas" id="Q8S8R6"/>
    </source>
</evidence>
<dbReference type="ExpressionAtlas" id="Q8S8R6">
    <property type="expression patterns" value="baseline and differential"/>
</dbReference>
<dbReference type="ProteomicsDB" id="181427"/>
<dbReference type="HOGENOM" id="CLU_014776_2_0_1"/>
<dbReference type="PIR" id="T00596">
    <property type="entry name" value="T00596"/>
</dbReference>
<reference evidence="8" key="4">
    <citation type="submission" date="2011-02" db="EMBL/GenBank/DDBJ databases">
        <authorList>
            <consortium name="TAIR"/>
            <person name="Swarbreck D."/>
            <person name="Lamesch P."/>
            <person name="Wilks C."/>
            <person name="Huala E."/>
        </authorList>
    </citation>
    <scope>NUCLEOTIDE SEQUENCE</scope>
</reference>
<keyword evidence="2" id="KW-0677">Repeat</keyword>
<keyword evidence="4" id="KW-0862">Zinc</keyword>
<evidence type="ECO:0000256" key="1">
    <source>
        <dbReference type="ARBA" id="ARBA00022723"/>
    </source>
</evidence>
<dbReference type="EMBL" id="CP002685">
    <property type="protein sequence ID" value="AEC05609.1"/>
    <property type="molecule type" value="Genomic_DNA"/>
</dbReference>
<dbReference type="GeneID" id="814797"/>
<dbReference type="Araport" id="AT2G02680"/>
<dbReference type="Pfam" id="PF03107">
    <property type="entry name" value="C1_2"/>
    <property type="match status" value="5"/>
</dbReference>
<dbReference type="PaxDb" id="3702-AT2G02680.1"/>
<dbReference type="SUPFAM" id="SSF57889">
    <property type="entry name" value="Cysteine-rich domain"/>
    <property type="match status" value="4"/>
</dbReference>
<proteinExistence type="evidence at protein level"/>
<dbReference type="SMART" id="SM00249">
    <property type="entry name" value="PHD"/>
    <property type="match status" value="4"/>
</dbReference>
<dbReference type="PANTHER" id="PTHR32410">
    <property type="entry name" value="CYSTEINE/HISTIDINE-RICH C1 DOMAIN FAMILY PROTEIN"/>
    <property type="match status" value="1"/>
</dbReference>
<sequence length="649" mass="74264">MDLFGEFRKVEIDGKPFLVYHKVMKPLPQIHTPNSSDEETTIEKPLSIQNEETSSDEETIDSGDNLPLPLLFACPIVRLTSTVIIDNITLQDDQGKSVEHFFNLKTSPFHGDNTSVDHDPVLPLFWCNNKEADPENDCVICRAEKVGTDYYYCVECDMRYHKECVESPLRINYPSHANHSFQLYSSKKRFKYCIMCRKKVNGLVYYCALCDMYMHTLCAQAVIPFFIDQPKRHAHILTLFPRQASLTCNICGVLDELHFTYVCPICDFVTHADCIYIPQTIRISRHHHCISFTSSLLKGKWSCGVCRQEVDRKYGAYTCNACNGYTVHTRCALRNDIWDGKELEGVQEDEEVEPPFKRISDGIILHFSHGCQMELETSGVHVGGNKFCQACALPINEENFYICVECDFILHETCAEAPQKKFHPLHPHALQQKVVHENDLFLCDACDRLCNGFGYECTFEDCDYILDVVCASASEPFNYQGHQHPLFLALRPNVKPMCHICKSTKENQVLNCIEGDFIICFECATLPYVIRYKHDDHYLTLCHGEEASDSDWCELCEGKLSTGGEKGFYKCDDCCTTLHINCLLGPNPFLKPGQTFTLGRNEFLVIRNNSPRPICGTCNMRRPYPVMFFWESDHRSITKPKEKSSKTLV</sequence>
<evidence type="ECO:0000313" key="7">
    <source>
        <dbReference type="EMBL" id="AAM14910.1"/>
    </source>
</evidence>
<accession>Q8S8R6</accession>
<dbReference type="InterPro" id="IPR001965">
    <property type="entry name" value="Znf_PHD"/>
</dbReference>
<dbReference type="Proteomes" id="UP000006548">
    <property type="component" value="Chromosome 2"/>
</dbReference>
<dbReference type="GO" id="GO:0008270">
    <property type="term" value="F:zinc ion binding"/>
    <property type="evidence" value="ECO:0007669"/>
    <property type="project" value="UniProtKB-KW"/>
</dbReference>
<evidence type="ECO:0007829" key="11">
    <source>
        <dbReference type="ProteomicsDB" id="Q8S8R6"/>
    </source>
</evidence>
<evidence type="ECO:0000313" key="9">
    <source>
        <dbReference type="Proteomes" id="UP000006548"/>
    </source>
</evidence>
<dbReference type="EMBL" id="AC004136">
    <property type="protein sequence ID" value="AAM14910.1"/>
    <property type="molecule type" value="Genomic_DNA"/>
</dbReference>
<dbReference type="InterPro" id="IPR004146">
    <property type="entry name" value="DC1"/>
</dbReference>
<dbReference type="TAIR" id="AT2G02680"/>
<dbReference type="PANTHER" id="PTHR32410:SF153">
    <property type="entry name" value="CHP-RICH ZINC FINGER PROTEIN-LIKE-RELATED"/>
    <property type="match status" value="1"/>
</dbReference>
<dbReference type="InterPro" id="IPR053192">
    <property type="entry name" value="Vacuole_Formation_Reg"/>
</dbReference>
<organism evidence="7">
    <name type="scientific">Arabidopsis thaliana</name>
    <name type="common">Mouse-ear cress</name>
    <dbReference type="NCBI Taxonomy" id="3702"/>
    <lineage>
        <taxon>Eukaryota</taxon>
        <taxon>Viridiplantae</taxon>
        <taxon>Streptophyta</taxon>
        <taxon>Embryophyta</taxon>
        <taxon>Tracheophyta</taxon>
        <taxon>Spermatophyta</taxon>
        <taxon>Magnoliopsida</taxon>
        <taxon>eudicotyledons</taxon>
        <taxon>Gunneridae</taxon>
        <taxon>Pentapetalae</taxon>
        <taxon>rosids</taxon>
        <taxon>malvids</taxon>
        <taxon>Brassicales</taxon>
        <taxon>Brassicaceae</taxon>
        <taxon>Camelineae</taxon>
        <taxon>Arabidopsis</taxon>
    </lineage>
</organism>
<dbReference type="InterPro" id="IPR046349">
    <property type="entry name" value="C1-like_sf"/>
</dbReference>
<dbReference type="eggNOG" id="ENOG502SFKZ">
    <property type="taxonomic scope" value="Eukaryota"/>
</dbReference>
<feature type="domain" description="Phorbol-ester/DAG-type" evidence="5">
    <location>
        <begin position="178"/>
        <end position="226"/>
    </location>
</feature>
<dbReference type="InterPro" id="IPR013083">
    <property type="entry name" value="Znf_RING/FYVE/PHD"/>
</dbReference>
<name>Q8S8R6_ARATH</name>
<evidence type="ECO:0000313" key="6">
    <source>
        <dbReference type="Araport" id="AT2G02680"/>
    </source>
</evidence>
<keyword evidence="1" id="KW-0479">Metal-binding</keyword>
<dbReference type="Gene3D" id="3.30.40.10">
    <property type="entry name" value="Zinc/RING finger domain, C3HC4 (zinc finger)"/>
    <property type="match status" value="1"/>
</dbReference>
<keyword evidence="3" id="KW-0863">Zinc-finger</keyword>
<evidence type="ECO:0000313" key="8">
    <source>
        <dbReference type="EMBL" id="AEC05609.1"/>
    </source>
</evidence>
<gene>
    <name evidence="6 8" type="ordered locus">At2g02680</name>
    <name evidence="8" type="ORF">T8K22.2</name>
    <name evidence="8" type="ORF">T8K22_2</name>
</gene>
<dbReference type="InterPro" id="IPR002219">
    <property type="entry name" value="PKC_DAG/PE"/>
</dbReference>
<keyword evidence="9" id="KW-1185">Reference proteome</keyword>
<reference evidence="8" key="5">
    <citation type="submission" date="2016-05" db="EMBL/GenBank/DDBJ databases">
        <authorList>
            <person name="Krishnakumar V."/>
            <person name="Cheng C.-Y."/>
            <person name="Chan A.P."/>
            <person name="Schobel S."/>
            <person name="Kim M."/>
            <person name="Ferlanti E.S."/>
            <person name="Belyaeva I."/>
            <person name="Rosen B.D."/>
            <person name="Micklem G."/>
            <person name="Miller J.R."/>
            <person name="Vaughn M."/>
            <person name="Town C.D."/>
        </authorList>
    </citation>
    <scope>NUCLEOTIDE SEQUENCE</scope>
</reference>
<keyword evidence="10 11" id="KW-1267">Proteomics identification</keyword>
<reference evidence="7" key="3">
    <citation type="submission" date="2002-02" db="EMBL/GenBank/DDBJ databases">
        <authorList>
            <person name="Town C.D."/>
            <person name="Kaul S."/>
        </authorList>
    </citation>
    <scope>NUCLEOTIDE SEQUENCE</scope>
</reference>
<evidence type="ECO:0000256" key="2">
    <source>
        <dbReference type="ARBA" id="ARBA00022737"/>
    </source>
</evidence>
<reference evidence="9" key="6">
    <citation type="journal article" date="2017" name="Plant J.">
        <title>Araport11: a complete reannotation of the Arabidopsis thaliana reference genome.</title>
        <authorList>
            <person name="Cheng C.Y."/>
            <person name="Krishnakumar V."/>
            <person name="Chan A.P."/>
            <person name="Thibaud-Nissen F."/>
            <person name="Schobel S."/>
            <person name="Town C.D."/>
        </authorList>
    </citation>
    <scope>GENOME REANNOTATION</scope>
    <source>
        <strain evidence="9">cv. Columbia</strain>
    </source>
</reference>
<reference evidence="7" key="2">
    <citation type="submission" date="2000-03" db="EMBL/GenBank/DDBJ databases">
        <title>Arabidopsis thaliana chromosome 2 BAC T8K22 genomic sequence.</title>
        <authorList>
            <person name="Lin X."/>
            <person name="Kaul S."/>
            <person name="Town C.D."/>
            <person name="Benito M.-I."/>
            <person name="Creasy T.H."/>
            <person name="Haas B.J."/>
            <person name="Wu D."/>
            <person name="Maiti R."/>
            <person name="Ronning C.M."/>
            <person name="Koo H."/>
            <person name="Fujii C.Y."/>
            <person name="Utterback T.R."/>
            <person name="Barnstead M.E."/>
            <person name="Bowman C.L."/>
            <person name="White O."/>
            <person name="Nierman W.C."/>
            <person name="Fraser C.M."/>
        </authorList>
    </citation>
    <scope>NUCLEOTIDE SEQUENCE</scope>
</reference>
<evidence type="ECO:0000256" key="3">
    <source>
        <dbReference type="ARBA" id="ARBA00022771"/>
    </source>
</evidence>
<dbReference type="AlphaFoldDB" id="Q8S8R6"/>
<protein>
    <submittedName>
        <fullName evidence="8">Cysteine/Histidine-rich C1 domain family protein</fullName>
    </submittedName>
</protein>